<feature type="transmembrane region" description="Helical" evidence="1">
    <location>
        <begin position="45"/>
        <end position="62"/>
    </location>
</feature>
<sequence>MDEDLKRTVKALGYISTVGLAMALSIGLGALIGHYIDKKFDTEPWFFYIFLGFGIAAAFRNLQILYKKAKDL</sequence>
<accession>A0A653AF02</accession>
<dbReference type="InterPro" id="IPR032820">
    <property type="entry name" value="ATPase_put"/>
</dbReference>
<protein>
    <recommendedName>
        <fullName evidence="3">ATP synthase protein I</fullName>
    </recommendedName>
</protein>
<keyword evidence="1" id="KW-0472">Membrane</keyword>
<dbReference type="Pfam" id="PF09527">
    <property type="entry name" value="ATPase_gene1"/>
    <property type="match status" value="1"/>
</dbReference>
<organism evidence="2">
    <name type="scientific">Uncultured Desulfatiglans sp</name>
    <dbReference type="NCBI Taxonomy" id="1748965"/>
    <lineage>
        <taxon>Bacteria</taxon>
        <taxon>Pseudomonadati</taxon>
        <taxon>Thermodesulfobacteriota</taxon>
        <taxon>Desulfobacteria</taxon>
        <taxon>Desulfatiglandales</taxon>
        <taxon>Desulfatiglandaceae</taxon>
        <taxon>Desulfatiglans</taxon>
        <taxon>environmental samples</taxon>
    </lineage>
</organism>
<feature type="transmembrane region" description="Helical" evidence="1">
    <location>
        <begin position="12"/>
        <end position="33"/>
    </location>
</feature>
<evidence type="ECO:0000256" key="1">
    <source>
        <dbReference type="SAM" id="Phobius"/>
    </source>
</evidence>
<proteinExistence type="predicted"/>
<dbReference type="AlphaFoldDB" id="A0A653AF02"/>
<evidence type="ECO:0000313" key="2">
    <source>
        <dbReference type="EMBL" id="VBB46608.1"/>
    </source>
</evidence>
<dbReference type="EMBL" id="UPXX01000031">
    <property type="protein sequence ID" value="VBB46608.1"/>
    <property type="molecule type" value="Genomic_DNA"/>
</dbReference>
<name>A0A653AF02_UNCDX</name>
<reference evidence="2" key="1">
    <citation type="submission" date="2018-07" db="EMBL/GenBank/DDBJ databases">
        <authorList>
            <consortium name="Genoscope - CEA"/>
            <person name="William W."/>
        </authorList>
    </citation>
    <scope>NUCLEOTIDE SEQUENCE</scope>
    <source>
        <strain evidence="2">IK1</strain>
    </source>
</reference>
<gene>
    <name evidence="2" type="ORF">TRIP_B40402</name>
</gene>
<keyword evidence="1" id="KW-0812">Transmembrane</keyword>
<keyword evidence="1" id="KW-1133">Transmembrane helix</keyword>
<evidence type="ECO:0008006" key="3">
    <source>
        <dbReference type="Google" id="ProtNLM"/>
    </source>
</evidence>